<accession>A0A2Y9C5J0</accession>
<comment type="caution">
    <text evidence="2">The sequence shown here is derived from an EMBL/GenBank/DDBJ whole genome shotgun (WGS) entry which is preliminary data.</text>
</comment>
<gene>
    <name evidence="2" type="ORF">A8806_10898</name>
</gene>
<evidence type="ECO:0000313" key="2">
    <source>
        <dbReference type="EMBL" id="PWJ28583.1"/>
    </source>
</evidence>
<evidence type="ECO:0000313" key="3">
    <source>
        <dbReference type="Proteomes" id="UP000245845"/>
    </source>
</evidence>
<name>A0A2Y9C5J0_9FIRM</name>
<organism evidence="2 3">
    <name type="scientific">Faecalicatena orotica</name>
    <dbReference type="NCBI Taxonomy" id="1544"/>
    <lineage>
        <taxon>Bacteria</taxon>
        <taxon>Bacillati</taxon>
        <taxon>Bacillota</taxon>
        <taxon>Clostridia</taxon>
        <taxon>Lachnospirales</taxon>
        <taxon>Lachnospiraceae</taxon>
        <taxon>Faecalicatena</taxon>
    </lineage>
</organism>
<dbReference type="EMBL" id="QGDL01000008">
    <property type="protein sequence ID" value="PWJ28583.1"/>
    <property type="molecule type" value="Genomic_DNA"/>
</dbReference>
<dbReference type="InterPro" id="IPR001279">
    <property type="entry name" value="Metallo-B-lactamas"/>
</dbReference>
<dbReference type="PANTHER" id="PTHR42951:SF22">
    <property type="entry name" value="METALLO BETA-LACTAMASE SUPERFAMILY LIPOPROTEIN"/>
    <property type="match status" value="1"/>
</dbReference>
<dbReference type="GO" id="GO:0016787">
    <property type="term" value="F:hydrolase activity"/>
    <property type="evidence" value="ECO:0007669"/>
    <property type="project" value="UniProtKB-KW"/>
</dbReference>
<dbReference type="Pfam" id="PF00753">
    <property type="entry name" value="Lactamase_B"/>
    <property type="match status" value="1"/>
</dbReference>
<dbReference type="SMART" id="SM00849">
    <property type="entry name" value="Lactamase_B"/>
    <property type="match status" value="1"/>
</dbReference>
<dbReference type="SUPFAM" id="SSF56281">
    <property type="entry name" value="Metallo-hydrolase/oxidoreductase"/>
    <property type="match status" value="1"/>
</dbReference>
<dbReference type="PANTHER" id="PTHR42951">
    <property type="entry name" value="METALLO-BETA-LACTAMASE DOMAIN-CONTAINING"/>
    <property type="match status" value="1"/>
</dbReference>
<dbReference type="Proteomes" id="UP000245845">
    <property type="component" value="Unassembled WGS sequence"/>
</dbReference>
<proteinExistence type="predicted"/>
<dbReference type="Gene3D" id="3.60.15.10">
    <property type="entry name" value="Ribonuclease Z/Hydroxyacylglutathione hydrolase-like"/>
    <property type="match status" value="1"/>
</dbReference>
<dbReference type="AlphaFoldDB" id="A0A2Y9C5J0"/>
<feature type="domain" description="Metallo-beta-lactamase" evidence="1">
    <location>
        <begin position="21"/>
        <end position="213"/>
    </location>
</feature>
<reference evidence="2 3" key="1">
    <citation type="submission" date="2018-05" db="EMBL/GenBank/DDBJ databases">
        <title>The Hungate 1000. A catalogue of reference genomes from the rumen microbiome.</title>
        <authorList>
            <person name="Kelly W."/>
        </authorList>
    </citation>
    <scope>NUCLEOTIDE SEQUENCE [LARGE SCALE GENOMIC DNA]</scope>
    <source>
        <strain evidence="2 3">NLAE-zl-C242</strain>
    </source>
</reference>
<evidence type="ECO:0000259" key="1">
    <source>
        <dbReference type="SMART" id="SM00849"/>
    </source>
</evidence>
<protein>
    <submittedName>
        <fullName evidence="2">Glyoxylase-like metal-dependent hydrolase (Beta-lactamase superfamily II)</fullName>
    </submittedName>
</protein>
<sequence>MELFTSELVDDQVIRISDITGVFLYLVLGSERALLIDTGCGIGDVRTYVESLTNLPVTVVCTHGHMDHAGGADQFEEVYLNHADWELSITHCSIDNRKEYADIMRGILHPEITSEQMESLSYSKIRTKDYQDLRNNMEFDLGGITVQPIPLPGHTQGSMCMLLREKRVLLTGDACNPSVFLFDREALSVEEYRKNLVRFLKYEEFYDKIWISHGDGKPMPKRLLQECIGVCDSITNGADDSIDFQFMGITCKSAFEMFPNQLRKDGGLANIIYNPQKIRRGR</sequence>
<keyword evidence="2" id="KW-0378">Hydrolase</keyword>
<keyword evidence="3" id="KW-1185">Reference proteome</keyword>
<dbReference type="InterPro" id="IPR036866">
    <property type="entry name" value="RibonucZ/Hydroxyglut_hydro"/>
</dbReference>
<dbReference type="InterPro" id="IPR050855">
    <property type="entry name" value="NDM-1-like"/>
</dbReference>